<proteinExistence type="predicted"/>
<sequence>MKQVSSCKARLVVQWSECGTTKSSLQAPMKY</sequence>
<reference evidence="1" key="1">
    <citation type="submission" date="2015-07" db="EMBL/GenBank/DDBJ databases">
        <title>MeaNS - Measles Nucleotide Surveillance Program.</title>
        <authorList>
            <person name="Tran T."/>
            <person name="Druce J."/>
        </authorList>
    </citation>
    <scope>NUCLEOTIDE SEQUENCE</scope>
    <source>
        <strain evidence="1">UCB-OBI-ISO-001</strain>
        <tissue evidence="1">Gonad</tissue>
    </source>
</reference>
<gene>
    <name evidence="1" type="ORF">OCBIM_22034605mg</name>
</gene>
<protein>
    <submittedName>
        <fullName evidence="1">Uncharacterized protein</fullName>
    </submittedName>
</protein>
<dbReference type="AlphaFoldDB" id="A0A0L8GG33"/>
<name>A0A0L8GG33_OCTBM</name>
<accession>A0A0L8GG33</accession>
<evidence type="ECO:0000313" key="1">
    <source>
        <dbReference type="EMBL" id="KOF75500.1"/>
    </source>
</evidence>
<organism evidence="1">
    <name type="scientific">Octopus bimaculoides</name>
    <name type="common">California two-spotted octopus</name>
    <dbReference type="NCBI Taxonomy" id="37653"/>
    <lineage>
        <taxon>Eukaryota</taxon>
        <taxon>Metazoa</taxon>
        <taxon>Spiralia</taxon>
        <taxon>Lophotrochozoa</taxon>
        <taxon>Mollusca</taxon>
        <taxon>Cephalopoda</taxon>
        <taxon>Coleoidea</taxon>
        <taxon>Octopodiformes</taxon>
        <taxon>Octopoda</taxon>
        <taxon>Incirrata</taxon>
        <taxon>Octopodidae</taxon>
        <taxon>Octopus</taxon>
    </lineage>
</organism>
<dbReference type="EMBL" id="KQ422087">
    <property type="protein sequence ID" value="KOF75500.1"/>
    <property type="molecule type" value="Genomic_DNA"/>
</dbReference>